<evidence type="ECO:0000256" key="1">
    <source>
        <dbReference type="SAM" id="MobiDB-lite"/>
    </source>
</evidence>
<feature type="region of interest" description="Disordered" evidence="1">
    <location>
        <begin position="289"/>
        <end position="360"/>
    </location>
</feature>
<evidence type="ECO:0000313" key="3">
    <source>
        <dbReference type="Ensembl" id="ENSSORP00005029597.1"/>
    </source>
</evidence>
<dbReference type="SMART" id="SM00233">
    <property type="entry name" value="PH"/>
    <property type="match status" value="1"/>
</dbReference>
<sequence length="451" mass="51098">MHKSQKSTGGSAVFYRPVGGVTEIRAGYLFKSPPQKRLKTEKSWKKRYFVLFKLSEQEHQLKYFRNPEEKDRPLGGIDLSQISLLYVSPQNHARWAWIQKSLKCSASCVLYIRAGDRDYFLVGESSDEVDGWFSDMFEALKNQPQKCLSSEEISNGQSSIEVISQPHLRRTQTTAEFEKPEQKARSMSDPSSNTFETSDNKTEKPKVEDYAKRRASEPVNPIYDYPRAYLRHIQGQVNGETHRHTESVYESMDEIMQHNEQGTQELDLEVEEATAGSLMRSLNHTFEKLKTQYSPMSPFSEETAGEDREKTRPTSESGSSSSDNGAMSPVEMLDRPKETTVGKRRSMDSLDSSSPEERDIEVKQADLKKHLTLTEVDGKPSVSGWTSAPQTVCLFHKGDQILAVNDLHTSSVEEFNMFISKSLKNEVKVTILRLPGCQPLHSSNCLCTDSL</sequence>
<dbReference type="PROSITE" id="PS50003">
    <property type="entry name" value="PH_DOMAIN"/>
    <property type="match status" value="1"/>
</dbReference>
<proteinExistence type="predicted"/>
<gene>
    <name evidence="3" type="primary">plekhs1</name>
</gene>
<dbReference type="Ensembl" id="ENSSORT00005030430.1">
    <property type="protein sequence ID" value="ENSSORP00005029597.1"/>
    <property type="gene ID" value="ENSSORG00005014122.1"/>
</dbReference>
<feature type="region of interest" description="Disordered" evidence="1">
    <location>
        <begin position="158"/>
        <end position="213"/>
    </location>
</feature>
<feature type="domain" description="PH" evidence="2">
    <location>
        <begin position="22"/>
        <end position="141"/>
    </location>
</feature>
<name>A0A673AME9_9TELE</name>
<dbReference type="AlphaFoldDB" id="A0A673AME9"/>
<protein>
    <recommendedName>
        <fullName evidence="2">PH domain-containing protein</fullName>
    </recommendedName>
</protein>
<dbReference type="InterPro" id="IPR042986">
    <property type="entry name" value="PLEKHS1"/>
</dbReference>
<feature type="compositionally biased region" description="Basic and acidic residues" evidence="1">
    <location>
        <begin position="332"/>
        <end position="348"/>
    </location>
</feature>
<dbReference type="PANTHER" id="PTHR47014:SF1">
    <property type="entry name" value="PLECKSTRIN HOMOLOGY DOMAIN-CONTAINING FAMILY S MEMBER 1"/>
    <property type="match status" value="1"/>
</dbReference>
<dbReference type="Gene3D" id="2.30.29.30">
    <property type="entry name" value="Pleckstrin-homology domain (PH domain)/Phosphotyrosine-binding domain (PTB)"/>
    <property type="match status" value="1"/>
</dbReference>
<feature type="compositionally biased region" description="Basic and acidic residues" evidence="1">
    <location>
        <begin position="198"/>
        <end position="213"/>
    </location>
</feature>
<feature type="compositionally biased region" description="Polar residues" evidence="1">
    <location>
        <begin position="188"/>
        <end position="197"/>
    </location>
</feature>
<dbReference type="InterPro" id="IPR011993">
    <property type="entry name" value="PH-like_dom_sf"/>
</dbReference>
<evidence type="ECO:0000313" key="4">
    <source>
        <dbReference type="Proteomes" id="UP000472271"/>
    </source>
</evidence>
<evidence type="ECO:0000259" key="2">
    <source>
        <dbReference type="PROSITE" id="PS50003"/>
    </source>
</evidence>
<dbReference type="InParanoid" id="A0A673AME9"/>
<dbReference type="InterPro" id="IPR001849">
    <property type="entry name" value="PH_domain"/>
</dbReference>
<accession>A0A673AME9</accession>
<reference evidence="3" key="2">
    <citation type="submission" date="2025-08" db="UniProtKB">
        <authorList>
            <consortium name="Ensembl"/>
        </authorList>
    </citation>
    <scope>IDENTIFICATION</scope>
</reference>
<reference evidence="3" key="3">
    <citation type="submission" date="2025-09" db="UniProtKB">
        <authorList>
            <consortium name="Ensembl"/>
        </authorList>
    </citation>
    <scope>IDENTIFICATION</scope>
</reference>
<keyword evidence="4" id="KW-1185">Reference proteome</keyword>
<dbReference type="Proteomes" id="UP000472271">
    <property type="component" value="Chromosome 19"/>
</dbReference>
<dbReference type="Pfam" id="PF00169">
    <property type="entry name" value="PH"/>
    <property type="match status" value="1"/>
</dbReference>
<dbReference type="SUPFAM" id="SSF50729">
    <property type="entry name" value="PH domain-like"/>
    <property type="match status" value="1"/>
</dbReference>
<organism evidence="3 4">
    <name type="scientific">Sphaeramia orbicularis</name>
    <name type="common">orbiculate cardinalfish</name>
    <dbReference type="NCBI Taxonomy" id="375764"/>
    <lineage>
        <taxon>Eukaryota</taxon>
        <taxon>Metazoa</taxon>
        <taxon>Chordata</taxon>
        <taxon>Craniata</taxon>
        <taxon>Vertebrata</taxon>
        <taxon>Euteleostomi</taxon>
        <taxon>Actinopterygii</taxon>
        <taxon>Neopterygii</taxon>
        <taxon>Teleostei</taxon>
        <taxon>Neoteleostei</taxon>
        <taxon>Acanthomorphata</taxon>
        <taxon>Gobiaria</taxon>
        <taxon>Kurtiformes</taxon>
        <taxon>Apogonoidei</taxon>
        <taxon>Apogonidae</taxon>
        <taxon>Apogoninae</taxon>
        <taxon>Sphaeramia</taxon>
    </lineage>
</organism>
<reference evidence="3" key="1">
    <citation type="submission" date="2019-06" db="EMBL/GenBank/DDBJ databases">
        <authorList>
            <consortium name="Wellcome Sanger Institute Data Sharing"/>
        </authorList>
    </citation>
    <scope>NUCLEOTIDE SEQUENCE [LARGE SCALE GENOMIC DNA]</scope>
</reference>
<dbReference type="PANTHER" id="PTHR47014">
    <property type="entry name" value="PLECKSTRIN HOMOLOGY DOMAIN-CONTAINING FAMILY S MEMBER 1"/>
    <property type="match status" value="1"/>
</dbReference>
<feature type="compositionally biased region" description="Basic and acidic residues" evidence="1">
    <location>
        <begin position="176"/>
        <end position="186"/>
    </location>
</feature>